<dbReference type="GO" id="GO:0043525">
    <property type="term" value="P:positive regulation of neuron apoptotic process"/>
    <property type="evidence" value="ECO:0007669"/>
    <property type="project" value="TreeGrafter"/>
</dbReference>
<name>A0A8C8DID5_9TELE</name>
<evidence type="ECO:0000256" key="1">
    <source>
        <dbReference type="ARBA" id="ARBA00004496"/>
    </source>
</evidence>
<proteinExistence type="inferred from homology"/>
<dbReference type="Gene3D" id="3.40.50.1460">
    <property type="match status" value="2"/>
</dbReference>
<evidence type="ECO:0000256" key="5">
    <source>
        <dbReference type="ARBA" id="ARBA00022703"/>
    </source>
</evidence>
<keyword evidence="7" id="KW-0788">Thiol protease</keyword>
<evidence type="ECO:0000256" key="2">
    <source>
        <dbReference type="ARBA" id="ARBA00010134"/>
    </source>
</evidence>
<dbReference type="InterPro" id="IPR015917">
    <property type="entry name" value="Pept_C14A"/>
</dbReference>
<evidence type="ECO:0000313" key="11">
    <source>
        <dbReference type="Proteomes" id="UP000694383"/>
    </source>
</evidence>
<dbReference type="InterPro" id="IPR011600">
    <property type="entry name" value="Pept_C14_caspase"/>
</dbReference>
<evidence type="ECO:0000256" key="4">
    <source>
        <dbReference type="ARBA" id="ARBA00022670"/>
    </source>
</evidence>
<reference evidence="10" key="1">
    <citation type="submission" date="2025-08" db="UniProtKB">
        <authorList>
            <consortium name="Ensembl"/>
        </authorList>
    </citation>
    <scope>IDENTIFICATION</scope>
</reference>
<evidence type="ECO:0000313" key="10">
    <source>
        <dbReference type="Ensembl" id="ENSOSIP00000007352.1"/>
    </source>
</evidence>
<dbReference type="Proteomes" id="UP000694383">
    <property type="component" value="Unplaced"/>
</dbReference>
<dbReference type="AlphaFoldDB" id="A0A8C8DID5"/>
<dbReference type="PANTHER" id="PTHR10454">
    <property type="entry name" value="CASPASE"/>
    <property type="match status" value="1"/>
</dbReference>
<evidence type="ECO:0000256" key="3">
    <source>
        <dbReference type="ARBA" id="ARBA00022490"/>
    </source>
</evidence>
<evidence type="ECO:0000256" key="7">
    <source>
        <dbReference type="ARBA" id="ARBA00022807"/>
    </source>
</evidence>
<dbReference type="PANTHER" id="PTHR10454:SF206">
    <property type="entry name" value="CASPASE-6"/>
    <property type="match status" value="1"/>
</dbReference>
<keyword evidence="11" id="KW-1185">Reference proteome</keyword>
<organism evidence="10 11">
    <name type="scientific">Oryzias sinensis</name>
    <name type="common">Chinese medaka</name>
    <dbReference type="NCBI Taxonomy" id="183150"/>
    <lineage>
        <taxon>Eukaryota</taxon>
        <taxon>Metazoa</taxon>
        <taxon>Chordata</taxon>
        <taxon>Craniata</taxon>
        <taxon>Vertebrata</taxon>
        <taxon>Euteleostomi</taxon>
        <taxon>Actinopterygii</taxon>
        <taxon>Neopterygii</taxon>
        <taxon>Teleostei</taxon>
        <taxon>Neoteleostei</taxon>
        <taxon>Acanthomorphata</taxon>
        <taxon>Ovalentaria</taxon>
        <taxon>Atherinomorphae</taxon>
        <taxon>Beloniformes</taxon>
        <taxon>Adrianichthyidae</taxon>
        <taxon>Oryziinae</taxon>
        <taxon>Oryzias</taxon>
    </lineage>
</organism>
<sequence length="167" mass="19246">MSVIVEVGLVFFKQVFLNATFVRDSWEKRSTVNISVMATHGDLNPNEEYRMNHKRRGLALIFNHERFYWRLGMNSRSGTNADRYNLEKRYPSITPPLIHEASEEDHSDADCFLLVFLSHGENNCVYTFDGMINIQDITAAFRGDNCPSLVGKPKIFIFQVHLNNTDV</sequence>
<keyword evidence="5" id="KW-0053">Apoptosis</keyword>
<dbReference type="GO" id="GO:0006508">
    <property type="term" value="P:proteolysis"/>
    <property type="evidence" value="ECO:0007669"/>
    <property type="project" value="UniProtKB-KW"/>
</dbReference>
<dbReference type="Ensembl" id="ENSOSIT00000007844.1">
    <property type="protein sequence ID" value="ENSOSIP00000007352.1"/>
    <property type="gene ID" value="ENSOSIG00000004877.1"/>
</dbReference>
<dbReference type="PRINTS" id="PR00376">
    <property type="entry name" value="IL1BCENZYME"/>
</dbReference>
<dbReference type="GO" id="GO:0004197">
    <property type="term" value="F:cysteine-type endopeptidase activity"/>
    <property type="evidence" value="ECO:0007669"/>
    <property type="project" value="InterPro"/>
</dbReference>
<evidence type="ECO:0000256" key="6">
    <source>
        <dbReference type="ARBA" id="ARBA00022801"/>
    </source>
</evidence>
<keyword evidence="8" id="KW-0865">Zymogen</keyword>
<accession>A0A8C8DID5</accession>
<dbReference type="PROSITE" id="PS01121">
    <property type="entry name" value="CASPASE_HIS"/>
    <property type="match status" value="1"/>
</dbReference>
<comment type="subcellular location">
    <subcellularLocation>
        <location evidence="1">Cytoplasm</location>
    </subcellularLocation>
</comment>
<dbReference type="PROSITE" id="PS50208">
    <property type="entry name" value="CASPASE_P20"/>
    <property type="match status" value="1"/>
</dbReference>
<keyword evidence="4" id="KW-0645">Protease</keyword>
<dbReference type="GeneTree" id="ENSGT00940000155140"/>
<dbReference type="InterPro" id="IPR001309">
    <property type="entry name" value="Pept_C14_p20"/>
</dbReference>
<comment type="similarity">
    <text evidence="2">Belongs to the peptidase C14A family.</text>
</comment>
<evidence type="ECO:0000256" key="8">
    <source>
        <dbReference type="ARBA" id="ARBA00023145"/>
    </source>
</evidence>
<feature type="domain" description="Caspase family p20" evidence="9">
    <location>
        <begin position="55"/>
        <end position="160"/>
    </location>
</feature>
<keyword evidence="3" id="KW-0963">Cytoplasm</keyword>
<dbReference type="InterPro" id="IPR016129">
    <property type="entry name" value="Caspase_his_AS"/>
</dbReference>
<dbReference type="SUPFAM" id="SSF52129">
    <property type="entry name" value="Caspase-like"/>
    <property type="match status" value="1"/>
</dbReference>
<protein>
    <recommendedName>
        <fullName evidence="9">Caspase family p20 domain-containing protein</fullName>
    </recommendedName>
</protein>
<dbReference type="GO" id="GO:0006915">
    <property type="term" value="P:apoptotic process"/>
    <property type="evidence" value="ECO:0007669"/>
    <property type="project" value="UniProtKB-KW"/>
</dbReference>
<reference evidence="10" key="2">
    <citation type="submission" date="2025-09" db="UniProtKB">
        <authorList>
            <consortium name="Ensembl"/>
        </authorList>
    </citation>
    <scope>IDENTIFICATION</scope>
</reference>
<dbReference type="Pfam" id="PF00656">
    <property type="entry name" value="Peptidase_C14"/>
    <property type="match status" value="1"/>
</dbReference>
<keyword evidence="6" id="KW-0378">Hydrolase</keyword>
<dbReference type="InterPro" id="IPR002398">
    <property type="entry name" value="Pept_C14"/>
</dbReference>
<evidence type="ECO:0000259" key="9">
    <source>
        <dbReference type="PROSITE" id="PS50208"/>
    </source>
</evidence>
<dbReference type="InterPro" id="IPR029030">
    <property type="entry name" value="Caspase-like_dom_sf"/>
</dbReference>
<dbReference type="SMART" id="SM00115">
    <property type="entry name" value="CASc"/>
    <property type="match status" value="1"/>
</dbReference>
<dbReference type="GO" id="GO:0005737">
    <property type="term" value="C:cytoplasm"/>
    <property type="evidence" value="ECO:0007669"/>
    <property type="project" value="UniProtKB-SubCell"/>
</dbReference>